<sequence length="78" mass="8463">MSEATELADAAASPDARTGLRAVVALRRLADTLELLQVSNARRQGWSWQEIADALGISKQAVHKKYAGRALATESRED</sequence>
<organism evidence="1 2">
    <name type="scientific">Luedemannella helvata</name>
    <dbReference type="NCBI Taxonomy" id="349315"/>
    <lineage>
        <taxon>Bacteria</taxon>
        <taxon>Bacillati</taxon>
        <taxon>Actinomycetota</taxon>
        <taxon>Actinomycetes</taxon>
        <taxon>Micromonosporales</taxon>
        <taxon>Micromonosporaceae</taxon>
        <taxon>Luedemannella</taxon>
    </lineage>
</organism>
<dbReference type="RefSeq" id="WP_344078935.1">
    <property type="nucleotide sequence ID" value="NZ_BAAALS010000007.1"/>
</dbReference>
<dbReference type="Proteomes" id="UP001500655">
    <property type="component" value="Unassembled WGS sequence"/>
</dbReference>
<dbReference type="Pfam" id="PF13384">
    <property type="entry name" value="HTH_23"/>
    <property type="match status" value="1"/>
</dbReference>
<dbReference type="InterPro" id="IPR036388">
    <property type="entry name" value="WH-like_DNA-bd_sf"/>
</dbReference>
<dbReference type="Gene3D" id="1.10.10.10">
    <property type="entry name" value="Winged helix-like DNA-binding domain superfamily/Winged helix DNA-binding domain"/>
    <property type="match status" value="1"/>
</dbReference>
<evidence type="ECO:0000313" key="2">
    <source>
        <dbReference type="Proteomes" id="UP001500655"/>
    </source>
</evidence>
<gene>
    <name evidence="1" type="ORF">GCM10009681_18450</name>
</gene>
<comment type="caution">
    <text evidence="1">The sequence shown here is derived from an EMBL/GenBank/DDBJ whole genome shotgun (WGS) entry which is preliminary data.</text>
</comment>
<accession>A0ABN2K3E8</accession>
<keyword evidence="2" id="KW-1185">Reference proteome</keyword>
<proteinExistence type="predicted"/>
<evidence type="ECO:0000313" key="1">
    <source>
        <dbReference type="EMBL" id="GAA1747570.1"/>
    </source>
</evidence>
<name>A0ABN2K3E8_9ACTN</name>
<dbReference type="EMBL" id="BAAALS010000007">
    <property type="protein sequence ID" value="GAA1747570.1"/>
    <property type="molecule type" value="Genomic_DNA"/>
</dbReference>
<reference evidence="1 2" key="1">
    <citation type="journal article" date="2019" name="Int. J. Syst. Evol. Microbiol.">
        <title>The Global Catalogue of Microorganisms (GCM) 10K type strain sequencing project: providing services to taxonomists for standard genome sequencing and annotation.</title>
        <authorList>
            <consortium name="The Broad Institute Genomics Platform"/>
            <consortium name="The Broad Institute Genome Sequencing Center for Infectious Disease"/>
            <person name="Wu L."/>
            <person name="Ma J."/>
        </authorList>
    </citation>
    <scope>NUCLEOTIDE SEQUENCE [LARGE SCALE GENOMIC DNA]</scope>
    <source>
        <strain evidence="1 2">JCM 13249</strain>
    </source>
</reference>
<protein>
    <submittedName>
        <fullName evidence="1">Sigma factor-like helix-turn-helix DNA-binding protein</fullName>
    </submittedName>
</protein>